<dbReference type="AlphaFoldDB" id="A0A4R4JX27"/>
<dbReference type="InterPro" id="IPR025411">
    <property type="entry name" value="DUF4136"/>
</dbReference>
<evidence type="ECO:0000259" key="2">
    <source>
        <dbReference type="Pfam" id="PF13590"/>
    </source>
</evidence>
<sequence length="202" mass="22769">MKKILKTILLAVAVCTTPLMAQDYRVTSDKDLGAPFDSYKTYSWAKQVRTANSLAYAINDAILKAKIQDAIDHEMAARGYKMKTNNPDLLVNYRIFEEPVEMTGYEGYFRDSEYWGTDEVTNNRLGMLPRSTSTGINDNTTDYYFDAGTLLVQIVDAKKGVVVWQGYASGVLDGDKKFDRDPTHVAKAANMIFDEYDIVLNQ</sequence>
<dbReference type="OrthoDB" id="118896at2"/>
<keyword evidence="4" id="KW-1185">Reference proteome</keyword>
<feature type="signal peptide" evidence="1">
    <location>
        <begin position="1"/>
        <end position="21"/>
    </location>
</feature>
<accession>A0A4R4JX27</accession>
<proteinExistence type="predicted"/>
<evidence type="ECO:0000256" key="1">
    <source>
        <dbReference type="SAM" id="SignalP"/>
    </source>
</evidence>
<dbReference type="RefSeq" id="WP_132122183.1">
    <property type="nucleotide sequence ID" value="NZ_SMJU01000022.1"/>
</dbReference>
<gene>
    <name evidence="3" type="ORF">EZE20_22955</name>
</gene>
<evidence type="ECO:0000313" key="4">
    <source>
        <dbReference type="Proteomes" id="UP000295706"/>
    </source>
</evidence>
<keyword evidence="1" id="KW-0732">Signal</keyword>
<reference evidence="3 4" key="1">
    <citation type="submission" date="2019-02" db="EMBL/GenBank/DDBJ databases">
        <title>Arundinibacter roseus gen. nov., sp. nov., a new member of the family Cytophagaceae.</title>
        <authorList>
            <person name="Szuroczki S."/>
            <person name="Khayer B."/>
            <person name="Sproer C."/>
            <person name="Toumi M."/>
            <person name="Szabo A."/>
            <person name="Felfoldi T."/>
            <person name="Schumann P."/>
            <person name="Toth E."/>
        </authorList>
    </citation>
    <scope>NUCLEOTIDE SEQUENCE [LARGE SCALE GENOMIC DNA]</scope>
    <source>
        <strain evidence="3 4">DMA-k-7a</strain>
    </source>
</reference>
<dbReference type="Proteomes" id="UP000295706">
    <property type="component" value="Unassembled WGS sequence"/>
</dbReference>
<comment type="caution">
    <text evidence="3">The sequence shown here is derived from an EMBL/GenBank/DDBJ whole genome shotgun (WGS) entry which is preliminary data.</text>
</comment>
<name>A0A4R4JX27_9BACT</name>
<dbReference type="Gene3D" id="3.30.160.670">
    <property type="match status" value="1"/>
</dbReference>
<protein>
    <submittedName>
        <fullName evidence="3">DUF4136 domain-containing protein</fullName>
    </submittedName>
</protein>
<dbReference type="EMBL" id="SMJU01000022">
    <property type="protein sequence ID" value="TDB58682.1"/>
    <property type="molecule type" value="Genomic_DNA"/>
</dbReference>
<dbReference type="Pfam" id="PF13590">
    <property type="entry name" value="DUF4136"/>
    <property type="match status" value="1"/>
</dbReference>
<evidence type="ECO:0000313" key="3">
    <source>
        <dbReference type="EMBL" id="TDB58682.1"/>
    </source>
</evidence>
<organism evidence="3 4">
    <name type="scientific">Arundinibacter roseus</name>
    <dbReference type="NCBI Taxonomy" id="2070510"/>
    <lineage>
        <taxon>Bacteria</taxon>
        <taxon>Pseudomonadati</taxon>
        <taxon>Bacteroidota</taxon>
        <taxon>Cytophagia</taxon>
        <taxon>Cytophagales</taxon>
        <taxon>Spirosomataceae</taxon>
        <taxon>Arundinibacter</taxon>
    </lineage>
</organism>
<feature type="domain" description="DUF4136" evidence="2">
    <location>
        <begin position="26"/>
        <end position="196"/>
    </location>
</feature>
<feature type="chain" id="PRO_5020568827" evidence="1">
    <location>
        <begin position="22"/>
        <end position="202"/>
    </location>
</feature>